<evidence type="ECO:0000313" key="1">
    <source>
        <dbReference type="EMBL" id="GIF82175.1"/>
    </source>
</evidence>
<comment type="caution">
    <text evidence="1">The sequence shown here is derived from an EMBL/GenBank/DDBJ whole genome shotgun (WGS) entry which is preliminary data.</text>
</comment>
<name>A0A8J3NL55_9ACTN</name>
<protein>
    <submittedName>
        <fullName evidence="1">Uncharacterized protein</fullName>
    </submittedName>
</protein>
<organism evidence="1 2">
    <name type="scientific">Catellatospora bangladeshensis</name>
    <dbReference type="NCBI Taxonomy" id="310355"/>
    <lineage>
        <taxon>Bacteria</taxon>
        <taxon>Bacillati</taxon>
        <taxon>Actinomycetota</taxon>
        <taxon>Actinomycetes</taxon>
        <taxon>Micromonosporales</taxon>
        <taxon>Micromonosporaceae</taxon>
        <taxon>Catellatospora</taxon>
    </lineage>
</organism>
<dbReference type="AlphaFoldDB" id="A0A8J3NL55"/>
<dbReference type="RefSeq" id="WP_203746997.1">
    <property type="nucleotide sequence ID" value="NZ_BONF01000019.1"/>
</dbReference>
<reference evidence="1 2" key="1">
    <citation type="submission" date="2021-01" db="EMBL/GenBank/DDBJ databases">
        <title>Whole genome shotgun sequence of Catellatospora bangladeshensis NBRC 107357.</title>
        <authorList>
            <person name="Komaki H."/>
            <person name="Tamura T."/>
        </authorList>
    </citation>
    <scope>NUCLEOTIDE SEQUENCE [LARGE SCALE GENOMIC DNA]</scope>
    <source>
        <strain evidence="1 2">NBRC 107357</strain>
    </source>
</reference>
<accession>A0A8J3NL55</accession>
<dbReference type="Proteomes" id="UP000601223">
    <property type="component" value="Unassembled WGS sequence"/>
</dbReference>
<sequence>MVNLKPSQKAFLMLLMAEAREVSNSELLARYGVAIAGADSRALVEAKLVTRRKGANGALVHELTDEGWAQCKRELGAEYVRGAGPAFPALHALLGAVDRHLSRSGVALADMFTASTAPPAPRPAVKVKPVVKRGLEKRLLAAYDRLSDMPNAWVSLTDLRAELAGDSFEDVNHVLMKMAVARTIVLVPEEDQRTLTAADHAAAIHIGGEDKHLLSIEAVA</sequence>
<dbReference type="EMBL" id="BONF01000019">
    <property type="protein sequence ID" value="GIF82175.1"/>
    <property type="molecule type" value="Genomic_DNA"/>
</dbReference>
<proteinExistence type="predicted"/>
<gene>
    <name evidence="1" type="ORF">Cba03nite_35240</name>
</gene>
<keyword evidence="2" id="KW-1185">Reference proteome</keyword>
<evidence type="ECO:0000313" key="2">
    <source>
        <dbReference type="Proteomes" id="UP000601223"/>
    </source>
</evidence>